<dbReference type="InterPro" id="IPR036890">
    <property type="entry name" value="HATPase_C_sf"/>
</dbReference>
<dbReference type="Gene3D" id="3.30.565.10">
    <property type="entry name" value="Histidine kinase-like ATPase, C-terminal domain"/>
    <property type="match status" value="1"/>
</dbReference>
<evidence type="ECO:0000256" key="4">
    <source>
        <dbReference type="ARBA" id="ARBA00022553"/>
    </source>
</evidence>
<dbReference type="CDD" id="cd06225">
    <property type="entry name" value="HAMP"/>
    <property type="match status" value="1"/>
</dbReference>
<dbReference type="Gene3D" id="6.10.340.10">
    <property type="match status" value="1"/>
</dbReference>
<dbReference type="InterPro" id="IPR003660">
    <property type="entry name" value="HAMP_dom"/>
</dbReference>
<dbReference type="PANTHER" id="PTHR45436">
    <property type="entry name" value="SENSOR HISTIDINE KINASE YKOH"/>
    <property type="match status" value="1"/>
</dbReference>
<dbReference type="PROSITE" id="PS50885">
    <property type="entry name" value="HAMP"/>
    <property type="match status" value="1"/>
</dbReference>
<dbReference type="RefSeq" id="WP_239152915.1">
    <property type="nucleotide sequence ID" value="NZ_BOPF01000009.1"/>
</dbReference>
<keyword evidence="6 10" id="KW-0812">Transmembrane</keyword>
<keyword evidence="4" id="KW-0597">Phosphoprotein</keyword>
<dbReference type="Proteomes" id="UP000619260">
    <property type="component" value="Unassembled WGS sequence"/>
</dbReference>
<dbReference type="GO" id="GO:0000155">
    <property type="term" value="F:phosphorelay sensor kinase activity"/>
    <property type="evidence" value="ECO:0007669"/>
    <property type="project" value="InterPro"/>
</dbReference>
<evidence type="ECO:0000256" key="6">
    <source>
        <dbReference type="ARBA" id="ARBA00022692"/>
    </source>
</evidence>
<dbReference type="SMART" id="SM00387">
    <property type="entry name" value="HATPase_c"/>
    <property type="match status" value="1"/>
</dbReference>
<keyword evidence="10" id="KW-0472">Membrane</keyword>
<dbReference type="EC" id="2.7.13.3" evidence="3"/>
<protein>
    <recommendedName>
        <fullName evidence="3">histidine kinase</fullName>
        <ecNumber evidence="3">2.7.13.3</ecNumber>
    </recommendedName>
</protein>
<dbReference type="SUPFAM" id="SSF47384">
    <property type="entry name" value="Homodimeric domain of signal transducing histidine kinase"/>
    <property type="match status" value="1"/>
</dbReference>
<feature type="transmembrane region" description="Helical" evidence="10">
    <location>
        <begin position="64"/>
        <end position="87"/>
    </location>
</feature>
<keyword evidence="8 10" id="KW-1133">Transmembrane helix</keyword>
<dbReference type="PANTHER" id="PTHR45436:SF5">
    <property type="entry name" value="SENSOR HISTIDINE KINASE TRCS"/>
    <property type="match status" value="1"/>
</dbReference>
<dbReference type="Pfam" id="PF02518">
    <property type="entry name" value="HATPase_c"/>
    <property type="match status" value="1"/>
</dbReference>
<dbReference type="CDD" id="cd00082">
    <property type="entry name" value="HisKA"/>
    <property type="match status" value="1"/>
</dbReference>
<evidence type="ECO:0000256" key="1">
    <source>
        <dbReference type="ARBA" id="ARBA00000085"/>
    </source>
</evidence>
<dbReference type="GO" id="GO:0005886">
    <property type="term" value="C:plasma membrane"/>
    <property type="evidence" value="ECO:0007669"/>
    <property type="project" value="UniProtKB-SubCell"/>
</dbReference>
<evidence type="ECO:0000256" key="9">
    <source>
        <dbReference type="ARBA" id="ARBA00023012"/>
    </source>
</evidence>
<evidence type="ECO:0000259" key="11">
    <source>
        <dbReference type="PROSITE" id="PS50109"/>
    </source>
</evidence>
<reference evidence="13" key="1">
    <citation type="submission" date="2021-01" db="EMBL/GenBank/DDBJ databases">
        <title>Whole genome shotgun sequence of Virgisporangium aliadipatigenens NBRC 105644.</title>
        <authorList>
            <person name="Komaki H."/>
            <person name="Tamura T."/>
        </authorList>
    </citation>
    <scope>NUCLEOTIDE SEQUENCE</scope>
    <source>
        <strain evidence="13">NBRC 105644</strain>
    </source>
</reference>
<comment type="subcellular location">
    <subcellularLocation>
        <location evidence="2">Cell membrane</location>
    </subcellularLocation>
</comment>
<name>A0A8J3YIP6_9ACTN</name>
<evidence type="ECO:0000256" key="8">
    <source>
        <dbReference type="ARBA" id="ARBA00022989"/>
    </source>
</evidence>
<evidence type="ECO:0000256" key="3">
    <source>
        <dbReference type="ARBA" id="ARBA00012438"/>
    </source>
</evidence>
<dbReference type="InterPro" id="IPR050428">
    <property type="entry name" value="TCS_sensor_his_kinase"/>
</dbReference>
<dbReference type="InterPro" id="IPR005467">
    <property type="entry name" value="His_kinase_dom"/>
</dbReference>
<sequence>MRGPLSRTGITWSLRGRLTLLYAVPFLLSAVVLVGIPILQTRVTAPVGSASGAPPVPDPYLERLFVGALLGLAAVSVVAVAAGWLVAGRFLRPLRTITATARDISASNLHRRLGPSRRDDEFARLSSTLDELFARLEAAFEAQRRFVANAAHELRTPLTAERTLLQVALADPDADPETLRAACRDVLSLGRAQERLIDALLTLATSEQGLTHREPLDLATIAAGVLDGRADAAKERGVRVESDLAAAPTTGDPRLVESLVANLVDNAIRHNVPDGWLRVETTPARVVVANSGPHVAAAEIGRLLEPFQRQGAQRVRHSDGYGLGLAIVRAIANAHAADLTVHSRPDGGLDVTVTFP</sequence>
<feature type="transmembrane region" description="Helical" evidence="10">
    <location>
        <begin position="20"/>
        <end position="39"/>
    </location>
</feature>
<evidence type="ECO:0000259" key="12">
    <source>
        <dbReference type="PROSITE" id="PS50885"/>
    </source>
</evidence>
<evidence type="ECO:0000313" key="13">
    <source>
        <dbReference type="EMBL" id="GIJ46064.1"/>
    </source>
</evidence>
<dbReference type="SUPFAM" id="SSF55874">
    <property type="entry name" value="ATPase domain of HSP90 chaperone/DNA topoisomerase II/histidine kinase"/>
    <property type="match status" value="1"/>
</dbReference>
<feature type="domain" description="HAMP" evidence="12">
    <location>
        <begin position="88"/>
        <end position="141"/>
    </location>
</feature>
<dbReference type="SUPFAM" id="SSF158472">
    <property type="entry name" value="HAMP domain-like"/>
    <property type="match status" value="1"/>
</dbReference>
<dbReference type="Gene3D" id="1.10.287.130">
    <property type="match status" value="1"/>
</dbReference>
<dbReference type="CDD" id="cd00075">
    <property type="entry name" value="HATPase"/>
    <property type="match status" value="1"/>
</dbReference>
<keyword evidence="5" id="KW-0808">Transferase</keyword>
<dbReference type="EMBL" id="BOPF01000009">
    <property type="protein sequence ID" value="GIJ46064.1"/>
    <property type="molecule type" value="Genomic_DNA"/>
</dbReference>
<evidence type="ECO:0000256" key="5">
    <source>
        <dbReference type="ARBA" id="ARBA00022679"/>
    </source>
</evidence>
<gene>
    <name evidence="13" type="ORF">Val02_29500</name>
</gene>
<feature type="domain" description="Histidine kinase" evidence="11">
    <location>
        <begin position="149"/>
        <end position="356"/>
    </location>
</feature>
<comment type="catalytic activity">
    <reaction evidence="1">
        <text>ATP + protein L-histidine = ADP + protein N-phospho-L-histidine.</text>
        <dbReference type="EC" id="2.7.13.3"/>
    </reaction>
</comment>
<proteinExistence type="predicted"/>
<dbReference type="AlphaFoldDB" id="A0A8J3YIP6"/>
<evidence type="ECO:0000256" key="10">
    <source>
        <dbReference type="SAM" id="Phobius"/>
    </source>
</evidence>
<dbReference type="InterPro" id="IPR003661">
    <property type="entry name" value="HisK_dim/P_dom"/>
</dbReference>
<organism evidence="13 14">
    <name type="scientific">Virgisporangium aliadipatigenens</name>
    <dbReference type="NCBI Taxonomy" id="741659"/>
    <lineage>
        <taxon>Bacteria</taxon>
        <taxon>Bacillati</taxon>
        <taxon>Actinomycetota</taxon>
        <taxon>Actinomycetes</taxon>
        <taxon>Micromonosporales</taxon>
        <taxon>Micromonosporaceae</taxon>
        <taxon>Virgisporangium</taxon>
    </lineage>
</organism>
<dbReference type="SMART" id="SM00304">
    <property type="entry name" value="HAMP"/>
    <property type="match status" value="1"/>
</dbReference>
<dbReference type="InterPro" id="IPR036097">
    <property type="entry name" value="HisK_dim/P_sf"/>
</dbReference>
<comment type="caution">
    <text evidence="13">The sequence shown here is derived from an EMBL/GenBank/DDBJ whole genome shotgun (WGS) entry which is preliminary data.</text>
</comment>
<evidence type="ECO:0000256" key="7">
    <source>
        <dbReference type="ARBA" id="ARBA00022777"/>
    </source>
</evidence>
<keyword evidence="7 13" id="KW-0418">Kinase</keyword>
<dbReference type="Pfam" id="PF00672">
    <property type="entry name" value="HAMP"/>
    <property type="match status" value="1"/>
</dbReference>
<keyword evidence="9" id="KW-0902">Two-component regulatory system</keyword>
<evidence type="ECO:0000256" key="2">
    <source>
        <dbReference type="ARBA" id="ARBA00004236"/>
    </source>
</evidence>
<accession>A0A8J3YIP6</accession>
<dbReference type="InterPro" id="IPR003594">
    <property type="entry name" value="HATPase_dom"/>
</dbReference>
<keyword evidence="14" id="KW-1185">Reference proteome</keyword>
<evidence type="ECO:0000313" key="14">
    <source>
        <dbReference type="Proteomes" id="UP000619260"/>
    </source>
</evidence>
<dbReference type="SMART" id="SM00388">
    <property type="entry name" value="HisKA"/>
    <property type="match status" value="1"/>
</dbReference>
<dbReference type="PROSITE" id="PS50109">
    <property type="entry name" value="HIS_KIN"/>
    <property type="match status" value="1"/>
</dbReference>
<dbReference type="Pfam" id="PF00512">
    <property type="entry name" value="HisKA"/>
    <property type="match status" value="1"/>
</dbReference>